<feature type="domain" description="MucB/RseB N-terminal" evidence="3">
    <location>
        <begin position="194"/>
        <end position="275"/>
    </location>
</feature>
<sequence>MSTTRASSKAARYAVPVAVITVAVASVGLVPALADNGDPKLPKITAEELVAKVAESDVEQFSGTVKTRTSLGLPGENLQGLFQDFAGAAGAGAGGSGADADLDPSARLAALFQGENTLKVAVDGEDRQRATLVSDAGDYTFVHNQGTVWAYDAAAKTAFRATAPDEDADEDADADTRTPGGSIDKTNPQQAAKELLDALEDTTTVSVDGTTRLAGRDAYQLALKPKNAPDSTVDSVRIAVDAKNGMPLKVSLESRDGGKPIGEIGFTSVDFGKPAASTFDFAPPKGTKIVKPEDVDMEKDGNGSAHDALPGLDAIPGLGDLAGIHGDAEGAEGTEDGKDGKDGKVIGEGWNSVLMIKGDADAEGGLPEDGQVGDLVDAYTKKVKGDFGTGRVFSTRLVNTLITDDGTVYVGAVTKDGLIKAANANH</sequence>
<evidence type="ECO:0000313" key="4">
    <source>
        <dbReference type="EMBL" id="MBB1254260.1"/>
    </source>
</evidence>
<dbReference type="RefSeq" id="WP_181354444.1">
    <property type="nucleotide sequence ID" value="NZ_JABJWZ010000098.1"/>
</dbReference>
<dbReference type="InterPro" id="IPR052944">
    <property type="entry name" value="Sporulation_related"/>
</dbReference>
<gene>
    <name evidence="4" type="ORF">H3146_12905</name>
</gene>
<proteinExistence type="predicted"/>
<keyword evidence="2" id="KW-0472">Membrane</keyword>
<dbReference type="Pfam" id="PF03888">
    <property type="entry name" value="MucB_RseB"/>
    <property type="match status" value="1"/>
</dbReference>
<dbReference type="PANTHER" id="PTHR37507">
    <property type="entry name" value="SPORULATION PROTEIN YDCC"/>
    <property type="match status" value="1"/>
</dbReference>
<name>A0A7W3ZN65_9ACTN</name>
<evidence type="ECO:0000256" key="2">
    <source>
        <dbReference type="SAM" id="Phobius"/>
    </source>
</evidence>
<accession>A0A7W3ZN65</accession>
<protein>
    <submittedName>
        <fullName evidence="4">DUF2092 domain-containing protein</fullName>
    </submittedName>
</protein>
<dbReference type="InterPro" id="IPR029046">
    <property type="entry name" value="LolA/LolB/LppX"/>
</dbReference>
<feature type="compositionally biased region" description="Acidic residues" evidence="1">
    <location>
        <begin position="164"/>
        <end position="173"/>
    </location>
</feature>
<feature type="transmembrane region" description="Helical" evidence="2">
    <location>
        <begin position="12"/>
        <end position="34"/>
    </location>
</feature>
<dbReference type="Proteomes" id="UP000525686">
    <property type="component" value="Unassembled WGS sequence"/>
</dbReference>
<comment type="caution">
    <text evidence="4">The sequence shown here is derived from an EMBL/GenBank/DDBJ whole genome shotgun (WGS) entry which is preliminary data.</text>
</comment>
<evidence type="ECO:0000259" key="3">
    <source>
        <dbReference type="Pfam" id="PF03888"/>
    </source>
</evidence>
<evidence type="ECO:0000313" key="5">
    <source>
        <dbReference type="Proteomes" id="UP000525686"/>
    </source>
</evidence>
<keyword evidence="2" id="KW-1133">Transmembrane helix</keyword>
<dbReference type="InterPro" id="IPR033434">
    <property type="entry name" value="MucB/RseB_N"/>
</dbReference>
<dbReference type="Gene3D" id="2.50.20.10">
    <property type="entry name" value="Lipoprotein localisation LolA/LolB/LppX"/>
    <property type="match status" value="1"/>
</dbReference>
<dbReference type="EMBL" id="JABJWZ010000098">
    <property type="protein sequence ID" value="MBB1254260.1"/>
    <property type="molecule type" value="Genomic_DNA"/>
</dbReference>
<dbReference type="PANTHER" id="PTHR37507:SF2">
    <property type="entry name" value="SPORULATION PROTEIN YDCC"/>
    <property type="match status" value="1"/>
</dbReference>
<organism evidence="4 5">
    <name type="scientific">Streptomyces alkaliterrae</name>
    <dbReference type="NCBI Taxonomy" id="2213162"/>
    <lineage>
        <taxon>Bacteria</taxon>
        <taxon>Bacillati</taxon>
        <taxon>Actinomycetota</taxon>
        <taxon>Actinomycetes</taxon>
        <taxon>Kitasatosporales</taxon>
        <taxon>Streptomycetaceae</taxon>
        <taxon>Streptomyces</taxon>
    </lineage>
</organism>
<evidence type="ECO:0000256" key="1">
    <source>
        <dbReference type="SAM" id="MobiDB-lite"/>
    </source>
</evidence>
<reference evidence="5" key="1">
    <citation type="submission" date="2020-05" db="EMBL/GenBank/DDBJ databases">
        <title>Classification of alakaliphilic streptomycetes isolated from an alkaline soil next to Lonar Crater, India and a proposal for the recognition of Streptomyces alkaliterrae sp. nov.</title>
        <authorList>
            <person name="Golinska P."/>
        </authorList>
    </citation>
    <scope>NUCLEOTIDE SEQUENCE [LARGE SCALE GENOMIC DNA]</scope>
    <source>
        <strain evidence="5">OF3</strain>
    </source>
</reference>
<dbReference type="AlphaFoldDB" id="A0A7W3ZN65"/>
<dbReference type="SUPFAM" id="SSF89392">
    <property type="entry name" value="Prokaryotic lipoproteins and lipoprotein localization factors"/>
    <property type="match status" value="1"/>
</dbReference>
<feature type="region of interest" description="Disordered" evidence="1">
    <location>
        <begin position="161"/>
        <end position="188"/>
    </location>
</feature>
<keyword evidence="2" id="KW-0812">Transmembrane</keyword>